<organism evidence="5 6">
    <name type="scientific">Alosa alosa</name>
    <name type="common">allis shad</name>
    <dbReference type="NCBI Taxonomy" id="278164"/>
    <lineage>
        <taxon>Eukaryota</taxon>
        <taxon>Metazoa</taxon>
        <taxon>Chordata</taxon>
        <taxon>Craniata</taxon>
        <taxon>Vertebrata</taxon>
        <taxon>Euteleostomi</taxon>
        <taxon>Actinopterygii</taxon>
        <taxon>Neopterygii</taxon>
        <taxon>Teleostei</taxon>
        <taxon>Clupei</taxon>
        <taxon>Clupeiformes</taxon>
        <taxon>Clupeoidei</taxon>
        <taxon>Clupeidae</taxon>
        <taxon>Alosa</taxon>
    </lineage>
</organism>
<dbReference type="Pfam" id="PF13432">
    <property type="entry name" value="TPR_16"/>
    <property type="match status" value="2"/>
</dbReference>
<dbReference type="PANTHER" id="PTHR45153:SF1">
    <property type="entry name" value="TETRATRICOPEPTIDE REPEAT PROTEIN 16"/>
    <property type="match status" value="1"/>
</dbReference>
<feature type="repeat" description="TPR" evidence="3">
    <location>
        <begin position="103"/>
        <end position="136"/>
    </location>
</feature>
<feature type="repeat" description="TPR" evidence="3">
    <location>
        <begin position="144"/>
        <end position="177"/>
    </location>
</feature>
<feature type="repeat" description="TPR" evidence="3">
    <location>
        <begin position="384"/>
        <end position="417"/>
    </location>
</feature>
<protein>
    <recommendedName>
        <fullName evidence="7">Tetratricopeptide repeat protein 16</fullName>
    </recommendedName>
</protein>
<evidence type="ECO:0000256" key="4">
    <source>
        <dbReference type="SAM" id="MobiDB-lite"/>
    </source>
</evidence>
<feature type="repeat" description="TPR" evidence="3">
    <location>
        <begin position="69"/>
        <end position="102"/>
    </location>
</feature>
<feature type="region of interest" description="Disordered" evidence="4">
    <location>
        <begin position="554"/>
        <end position="573"/>
    </location>
</feature>
<gene>
    <name evidence="5" type="ORF">AALO_G00067260</name>
</gene>
<feature type="region of interest" description="Disordered" evidence="4">
    <location>
        <begin position="1"/>
        <end position="30"/>
    </location>
</feature>
<dbReference type="InterPro" id="IPR011990">
    <property type="entry name" value="TPR-like_helical_dom_sf"/>
</dbReference>
<dbReference type="AlphaFoldDB" id="A0AAV6H214"/>
<reference evidence="5" key="1">
    <citation type="submission" date="2020-10" db="EMBL/GenBank/DDBJ databases">
        <title>Chromosome-scale genome assembly of the Allis shad, Alosa alosa.</title>
        <authorList>
            <person name="Margot Z."/>
            <person name="Christophe K."/>
            <person name="Cabau C."/>
            <person name="Louis A."/>
            <person name="Berthelot C."/>
            <person name="Parey E."/>
            <person name="Roest Crollius H."/>
            <person name="Montfort J."/>
            <person name="Robinson-Rechavi M."/>
            <person name="Bucao C."/>
            <person name="Bouchez O."/>
            <person name="Gislard M."/>
            <person name="Lluch J."/>
            <person name="Milhes M."/>
            <person name="Lampietro C."/>
            <person name="Lopez Roques C."/>
            <person name="Donnadieu C."/>
            <person name="Braasch I."/>
            <person name="Desvignes T."/>
            <person name="Postlethwait J."/>
            <person name="Bobe J."/>
            <person name="Guiguen Y."/>
        </authorList>
    </citation>
    <scope>NUCLEOTIDE SEQUENCE</scope>
    <source>
        <strain evidence="5">M-15738</strain>
        <tissue evidence="5">Blood</tissue>
    </source>
</reference>
<dbReference type="SUPFAM" id="SSF81901">
    <property type="entry name" value="HCP-like"/>
    <property type="match status" value="1"/>
</dbReference>
<keyword evidence="2 3" id="KW-0802">TPR repeat</keyword>
<accession>A0AAV6H214</accession>
<feature type="compositionally biased region" description="Low complexity" evidence="4">
    <location>
        <begin position="18"/>
        <end position="27"/>
    </location>
</feature>
<dbReference type="Pfam" id="PF07719">
    <property type="entry name" value="TPR_2"/>
    <property type="match status" value="1"/>
</dbReference>
<keyword evidence="1" id="KW-0677">Repeat</keyword>
<evidence type="ECO:0000256" key="3">
    <source>
        <dbReference type="PROSITE-ProRule" id="PRU00339"/>
    </source>
</evidence>
<dbReference type="PROSITE" id="PS50005">
    <property type="entry name" value="TPR"/>
    <property type="match status" value="4"/>
</dbReference>
<keyword evidence="6" id="KW-1185">Reference proteome</keyword>
<evidence type="ECO:0000256" key="2">
    <source>
        <dbReference type="ARBA" id="ARBA00022803"/>
    </source>
</evidence>
<dbReference type="Proteomes" id="UP000823561">
    <property type="component" value="Chromosome 5"/>
</dbReference>
<name>A0AAV6H214_9TELE</name>
<comment type="caution">
    <text evidence="5">The sequence shown here is derived from an EMBL/GenBank/DDBJ whole genome shotgun (WGS) entry which is preliminary data.</text>
</comment>
<feature type="compositionally biased region" description="Polar residues" evidence="4">
    <location>
        <begin position="1"/>
        <end position="10"/>
    </location>
</feature>
<dbReference type="SUPFAM" id="SSF48452">
    <property type="entry name" value="TPR-like"/>
    <property type="match status" value="1"/>
</dbReference>
<evidence type="ECO:0008006" key="7">
    <source>
        <dbReference type="Google" id="ProtNLM"/>
    </source>
</evidence>
<dbReference type="Gene3D" id="1.25.40.10">
    <property type="entry name" value="Tetratricopeptide repeat domain"/>
    <property type="match status" value="5"/>
</dbReference>
<dbReference type="SMART" id="SM00028">
    <property type="entry name" value="TPR"/>
    <property type="match status" value="8"/>
</dbReference>
<dbReference type="PANTHER" id="PTHR45153">
    <property type="entry name" value="TETRATRICOPEPTIDE REPEAT PROTEIN 16"/>
    <property type="match status" value="1"/>
</dbReference>
<dbReference type="Pfam" id="PF00515">
    <property type="entry name" value="TPR_1"/>
    <property type="match status" value="1"/>
</dbReference>
<dbReference type="InterPro" id="IPR019734">
    <property type="entry name" value="TPR_rpt"/>
</dbReference>
<proteinExistence type="predicted"/>
<dbReference type="EMBL" id="JADWDJ010000005">
    <property type="protein sequence ID" value="KAG5281084.1"/>
    <property type="molecule type" value="Genomic_DNA"/>
</dbReference>
<sequence>MDNALQGSKSDFTKSDDGSTSLTTSDSQRQKTPEYVFPRIFGSSNIFRITGTKPDRPDLRGDLIIKNKVKSLYDSGLEAMSKSLFETAVNCFNKAISLQPNQICLYMDMGEAYLQLCDFQSAIHTYRQAYYLDPEDKSIAHRLAFIYYLQGQCLYDNGMFVKALESFSKAAEMKPNFRSYQFRSLACLTALGRYSDSLKLVSKWLEVDEPTADLFVLKARLHQQLNQVSLCYHSLKSALQLNSTCPEARGLMQQLKESGQLVRQHAVNKALEGDLQDALVRINNAIQYSPEEASYYLFRGTLQRRLKDFTAAIEDLVLAIELSESVRADALGERQEGSEELRDEAHAQLVLTYNDFAVHCFSRGFYQEAAMLLSRAIEDQREESGLFINRGDCFFKQGDLTFALADYQQAEELDPYNEAIWARLAVVHNTFGLQRQKDRKYQEAAKQFSLAVKYNPGVSQYYENRAKAHYKGQKLDLAKDDAVCTRILDPNNQQVEPLLLSLFPGCSLSNILSSEMAQALRSQLTDSINACKQAVTPVSRLTDELVQLKVLDETDNQSEETVNDSVNEDSSDA</sequence>
<dbReference type="Pfam" id="PF13181">
    <property type="entry name" value="TPR_8"/>
    <property type="match status" value="2"/>
</dbReference>
<dbReference type="InterPro" id="IPR013105">
    <property type="entry name" value="TPR_2"/>
</dbReference>
<evidence type="ECO:0000313" key="5">
    <source>
        <dbReference type="EMBL" id="KAG5281084.1"/>
    </source>
</evidence>
<evidence type="ECO:0000313" key="6">
    <source>
        <dbReference type="Proteomes" id="UP000823561"/>
    </source>
</evidence>
<evidence type="ECO:0000256" key="1">
    <source>
        <dbReference type="ARBA" id="ARBA00022737"/>
    </source>
</evidence>